<evidence type="ECO:0000256" key="7">
    <source>
        <dbReference type="PROSITE-ProRule" id="PRU00042"/>
    </source>
</evidence>
<evidence type="ECO:0000256" key="6">
    <source>
        <dbReference type="ARBA" id="ARBA00023242"/>
    </source>
</evidence>
<feature type="domain" description="C2H2-type" evidence="8">
    <location>
        <begin position="338"/>
        <end position="365"/>
    </location>
</feature>
<dbReference type="PANTHER" id="PTHR45718">
    <property type="entry name" value="TRANSCRIPTIONAL ACTIVATOR CUBITUS INTERRUPTUS"/>
    <property type="match status" value="1"/>
</dbReference>
<evidence type="ECO:0000256" key="5">
    <source>
        <dbReference type="ARBA" id="ARBA00022833"/>
    </source>
</evidence>
<dbReference type="SUPFAM" id="SSF57667">
    <property type="entry name" value="beta-beta-alpha zinc fingers"/>
    <property type="match status" value="2"/>
</dbReference>
<keyword evidence="10" id="KW-1185">Reference proteome</keyword>
<dbReference type="FunFam" id="3.30.160.60:FF:000031">
    <property type="entry name" value="GLI family zinc finger 3"/>
    <property type="match status" value="1"/>
</dbReference>
<dbReference type="GO" id="GO:0005634">
    <property type="term" value="C:nucleus"/>
    <property type="evidence" value="ECO:0007669"/>
    <property type="project" value="UniProtKB-SubCell"/>
</dbReference>
<sequence length="422" mass="48475">MSTHCNFNHLQMSLNNQVPNGKLINIPFSNALISPGKTILTPTSPESTSPFYLSPSFQQFSYATSPINCDISPPLNIPTIDYLPEKSPSAVDNENNFCDFSFVDTPDSVFSSNPPSSSLYNNNSNNDDVFKFEPEHIERIQQSFKCNKSNLSYFEAEYFNYDEINCQSKTQSPCTSPSIDPWLCVALNGCSASPKQNNIVQTLPSIKTFSTVSQFHSCDTLPIPDFYDINFLDECTQPTSDPSHEYIQDNYNVGEMEKPNREFKNIWTQDCENNDNFNASDDLHTSTLKIEDVDPCGPLECRWADCFEIFPDQNALVKHIEKRHVEQKKGDEFSCFWLDCVRQNKPFNARYKLLIHMRVHSGEKPNKCPRRTSIQVSIRRMQKSFQQQFRQSETSKNPLRYETVCMSDNWMYQALHGSIQFT</sequence>
<protein>
    <submittedName>
        <fullName evidence="9">Zinc finger protein</fullName>
    </submittedName>
</protein>
<dbReference type="GO" id="GO:0140297">
    <property type="term" value="F:DNA-binding transcription factor binding"/>
    <property type="evidence" value="ECO:0007669"/>
    <property type="project" value="UniProtKB-ARBA"/>
</dbReference>
<dbReference type="InterPro" id="IPR056436">
    <property type="entry name" value="Znf-C2H2_ZIC1-5/GLI1-3-like"/>
</dbReference>
<evidence type="ECO:0000256" key="3">
    <source>
        <dbReference type="ARBA" id="ARBA00022737"/>
    </source>
</evidence>
<gene>
    <name evidence="9" type="primary">GLIS1</name>
    <name evidence="9" type="ORF">Bhyg_13071</name>
</gene>
<evidence type="ECO:0000256" key="2">
    <source>
        <dbReference type="ARBA" id="ARBA00022723"/>
    </source>
</evidence>
<keyword evidence="6" id="KW-0539">Nucleus</keyword>
<evidence type="ECO:0000259" key="8">
    <source>
        <dbReference type="PROSITE" id="PS50157"/>
    </source>
</evidence>
<keyword evidence="5" id="KW-0862">Zinc</keyword>
<dbReference type="PROSITE" id="PS00028">
    <property type="entry name" value="ZINC_FINGER_C2H2_1"/>
    <property type="match status" value="1"/>
</dbReference>
<comment type="subcellular location">
    <subcellularLocation>
        <location evidence="1">Nucleus</location>
    </subcellularLocation>
</comment>
<dbReference type="InterPro" id="IPR036236">
    <property type="entry name" value="Znf_C2H2_sf"/>
</dbReference>
<name>A0A9Q0S1G0_9DIPT</name>
<dbReference type="OrthoDB" id="3214149at2759"/>
<dbReference type="SMART" id="SM00355">
    <property type="entry name" value="ZnF_C2H2"/>
    <property type="match status" value="2"/>
</dbReference>
<keyword evidence="4 7" id="KW-0863">Zinc-finger</keyword>
<evidence type="ECO:0000256" key="1">
    <source>
        <dbReference type="ARBA" id="ARBA00004123"/>
    </source>
</evidence>
<dbReference type="PROSITE" id="PS50157">
    <property type="entry name" value="ZINC_FINGER_C2H2_2"/>
    <property type="match status" value="2"/>
</dbReference>
<dbReference type="GO" id="GO:0000978">
    <property type="term" value="F:RNA polymerase II cis-regulatory region sequence-specific DNA binding"/>
    <property type="evidence" value="ECO:0007669"/>
    <property type="project" value="TreeGrafter"/>
</dbReference>
<dbReference type="EMBL" id="WJQU01000003">
    <property type="protein sequence ID" value="KAJ6640321.1"/>
    <property type="molecule type" value="Genomic_DNA"/>
</dbReference>
<evidence type="ECO:0000313" key="10">
    <source>
        <dbReference type="Proteomes" id="UP001151699"/>
    </source>
</evidence>
<dbReference type="InterPro" id="IPR013087">
    <property type="entry name" value="Znf_C2H2_type"/>
</dbReference>
<dbReference type="GO" id="GO:0000981">
    <property type="term" value="F:DNA-binding transcription factor activity, RNA polymerase II-specific"/>
    <property type="evidence" value="ECO:0007669"/>
    <property type="project" value="TreeGrafter"/>
</dbReference>
<dbReference type="AlphaFoldDB" id="A0A9Q0S1G0"/>
<organism evidence="9 10">
    <name type="scientific">Pseudolycoriella hygida</name>
    <dbReference type="NCBI Taxonomy" id="35572"/>
    <lineage>
        <taxon>Eukaryota</taxon>
        <taxon>Metazoa</taxon>
        <taxon>Ecdysozoa</taxon>
        <taxon>Arthropoda</taxon>
        <taxon>Hexapoda</taxon>
        <taxon>Insecta</taxon>
        <taxon>Pterygota</taxon>
        <taxon>Neoptera</taxon>
        <taxon>Endopterygota</taxon>
        <taxon>Diptera</taxon>
        <taxon>Nematocera</taxon>
        <taxon>Sciaroidea</taxon>
        <taxon>Sciaridae</taxon>
        <taxon>Pseudolycoriella</taxon>
    </lineage>
</organism>
<keyword evidence="3" id="KW-0677">Repeat</keyword>
<dbReference type="Pfam" id="PF23561">
    <property type="entry name" value="zf-C2H2_15"/>
    <property type="match status" value="1"/>
</dbReference>
<dbReference type="GO" id="GO:0008270">
    <property type="term" value="F:zinc ion binding"/>
    <property type="evidence" value="ECO:0007669"/>
    <property type="project" value="UniProtKB-KW"/>
</dbReference>
<dbReference type="Gene3D" id="3.30.160.60">
    <property type="entry name" value="Classic Zinc Finger"/>
    <property type="match status" value="2"/>
</dbReference>
<evidence type="ECO:0000313" key="9">
    <source>
        <dbReference type="EMBL" id="KAJ6640321.1"/>
    </source>
</evidence>
<accession>A0A9Q0S1G0</accession>
<keyword evidence="2" id="KW-0479">Metal-binding</keyword>
<proteinExistence type="predicted"/>
<dbReference type="Proteomes" id="UP001151699">
    <property type="component" value="Chromosome X"/>
</dbReference>
<evidence type="ECO:0000256" key="4">
    <source>
        <dbReference type="ARBA" id="ARBA00022771"/>
    </source>
</evidence>
<dbReference type="InterPro" id="IPR043359">
    <property type="entry name" value="GLI-like"/>
</dbReference>
<feature type="domain" description="C2H2-type" evidence="8">
    <location>
        <begin position="299"/>
        <end position="329"/>
    </location>
</feature>
<dbReference type="PANTHER" id="PTHR45718:SF7">
    <property type="entry name" value="C2H2-TYPE DOMAIN-CONTAINING PROTEIN"/>
    <property type="match status" value="1"/>
</dbReference>
<reference evidence="9" key="1">
    <citation type="submission" date="2022-07" db="EMBL/GenBank/DDBJ databases">
        <authorList>
            <person name="Trinca V."/>
            <person name="Uliana J.V.C."/>
            <person name="Torres T.T."/>
            <person name="Ward R.J."/>
            <person name="Monesi N."/>
        </authorList>
    </citation>
    <scope>NUCLEOTIDE SEQUENCE</scope>
    <source>
        <strain evidence="9">HSMRA1968</strain>
        <tissue evidence="9">Whole embryos</tissue>
    </source>
</reference>
<comment type="caution">
    <text evidence="9">The sequence shown here is derived from an EMBL/GenBank/DDBJ whole genome shotgun (WGS) entry which is preliminary data.</text>
</comment>